<comment type="caution">
    <text evidence="8">The sequence shown here is derived from an EMBL/GenBank/DDBJ whole genome shotgun (WGS) entry which is preliminary data.</text>
</comment>
<name>A0A1F5YXG9_9BACT</name>
<keyword evidence="6" id="KW-0460">Magnesium</keyword>
<dbReference type="EC" id="3.1.3.71" evidence="3"/>
<evidence type="ECO:0000256" key="3">
    <source>
        <dbReference type="ARBA" id="ARBA00012953"/>
    </source>
</evidence>
<gene>
    <name evidence="8" type="ORF">A2Z33_05725</name>
</gene>
<dbReference type="GO" id="GO:0050532">
    <property type="term" value="F:2-phosphosulfolactate phosphatase activity"/>
    <property type="evidence" value="ECO:0007669"/>
    <property type="project" value="UniProtKB-EC"/>
</dbReference>
<comment type="catalytic activity">
    <reaction evidence="7">
        <text>(2R)-O-phospho-3-sulfolactate + H2O = (2R)-3-sulfolactate + phosphate</text>
        <dbReference type="Rhea" id="RHEA:23416"/>
        <dbReference type="ChEBI" id="CHEBI:15377"/>
        <dbReference type="ChEBI" id="CHEBI:15597"/>
        <dbReference type="ChEBI" id="CHEBI:43474"/>
        <dbReference type="ChEBI" id="CHEBI:58738"/>
        <dbReference type="EC" id="3.1.3.71"/>
    </reaction>
</comment>
<proteinExistence type="inferred from homology"/>
<evidence type="ECO:0000313" key="8">
    <source>
        <dbReference type="EMBL" id="OGG04783.1"/>
    </source>
</evidence>
<sequence>MLAETWLRVKPAAPGCRILFLPSKIMKTENQEYSVIWSWELPEKLSGICVIIDVLAATTNIVRFLDDGVANLFAVSERSVEQGKSAYPDSLVIGESSVLPASFFAASNHPADIRRINVKGKTVLYMTSNGTRAVSRALGAGAGMVVTASYQNLAAVKGWLARTGVSRITVVAAGERSFSDPEVPEDRACANLLSSPRNDWPSDWHKYFDNLTREIRNRYTGGLREEDLPFVTTANRSGIVPVCRPEGDGMIRISDIIR</sequence>
<dbReference type="Pfam" id="PF04029">
    <property type="entry name" value="2-ph_phosp"/>
    <property type="match status" value="1"/>
</dbReference>
<reference evidence="8 9" key="1">
    <citation type="journal article" date="2016" name="Nat. Commun.">
        <title>Thousands of microbial genomes shed light on interconnected biogeochemical processes in an aquifer system.</title>
        <authorList>
            <person name="Anantharaman K."/>
            <person name="Brown C.T."/>
            <person name="Hug L.A."/>
            <person name="Sharon I."/>
            <person name="Castelle C.J."/>
            <person name="Probst A.J."/>
            <person name="Thomas B.C."/>
            <person name="Singh A."/>
            <person name="Wilkins M.J."/>
            <person name="Karaoz U."/>
            <person name="Brodie E.L."/>
            <person name="Williams K.H."/>
            <person name="Hubbard S.S."/>
            <person name="Banfield J.F."/>
        </authorList>
    </citation>
    <scope>NUCLEOTIDE SEQUENCE [LARGE SCALE GENOMIC DNA]</scope>
</reference>
<comment type="cofactor">
    <cofactor evidence="1">
        <name>Mg(2+)</name>
        <dbReference type="ChEBI" id="CHEBI:18420"/>
    </cofactor>
</comment>
<evidence type="ECO:0000256" key="6">
    <source>
        <dbReference type="ARBA" id="ARBA00022842"/>
    </source>
</evidence>
<evidence type="ECO:0000313" key="9">
    <source>
        <dbReference type="Proteomes" id="UP000178448"/>
    </source>
</evidence>
<keyword evidence="5" id="KW-0378">Hydrolase</keyword>
<dbReference type="PANTHER" id="PTHR37311:SF1">
    <property type="entry name" value="2-PHOSPHOSULFOLACTATE PHOSPHATASE-RELATED"/>
    <property type="match status" value="1"/>
</dbReference>
<dbReference type="Proteomes" id="UP000178448">
    <property type="component" value="Unassembled WGS sequence"/>
</dbReference>
<dbReference type="Gene3D" id="3.90.1560.10">
    <property type="entry name" value="ComB-like"/>
    <property type="match status" value="1"/>
</dbReference>
<accession>A0A1F5YXG9</accession>
<comment type="similarity">
    <text evidence="2">Belongs to the ComB family.</text>
</comment>
<evidence type="ECO:0000256" key="4">
    <source>
        <dbReference type="ARBA" id="ARBA00021948"/>
    </source>
</evidence>
<protein>
    <recommendedName>
        <fullName evidence="4">Probable 2-phosphosulfolactate phosphatase</fullName>
        <ecNumber evidence="3">3.1.3.71</ecNumber>
    </recommendedName>
</protein>
<dbReference type="AlphaFoldDB" id="A0A1F5YXG9"/>
<evidence type="ECO:0000256" key="7">
    <source>
        <dbReference type="ARBA" id="ARBA00033711"/>
    </source>
</evidence>
<dbReference type="InterPro" id="IPR036702">
    <property type="entry name" value="ComB-like_sf"/>
</dbReference>
<evidence type="ECO:0000256" key="1">
    <source>
        <dbReference type="ARBA" id="ARBA00001946"/>
    </source>
</evidence>
<evidence type="ECO:0000256" key="5">
    <source>
        <dbReference type="ARBA" id="ARBA00022801"/>
    </source>
</evidence>
<evidence type="ECO:0000256" key="2">
    <source>
        <dbReference type="ARBA" id="ARBA00009997"/>
    </source>
</evidence>
<dbReference type="GO" id="GO:0000287">
    <property type="term" value="F:magnesium ion binding"/>
    <property type="evidence" value="ECO:0007669"/>
    <property type="project" value="InterPro"/>
</dbReference>
<dbReference type="PANTHER" id="PTHR37311">
    <property type="entry name" value="2-PHOSPHOSULFOLACTATE PHOSPHATASE-RELATED"/>
    <property type="match status" value="1"/>
</dbReference>
<dbReference type="InterPro" id="IPR005238">
    <property type="entry name" value="ComB-like"/>
</dbReference>
<dbReference type="GO" id="GO:0050545">
    <property type="term" value="F:sulfopyruvate decarboxylase activity"/>
    <property type="evidence" value="ECO:0007669"/>
    <property type="project" value="TreeGrafter"/>
</dbReference>
<dbReference type="EMBL" id="MFJD01000001">
    <property type="protein sequence ID" value="OGG04783.1"/>
    <property type="molecule type" value="Genomic_DNA"/>
</dbReference>
<dbReference type="STRING" id="1798374.A2Z33_05725"/>
<dbReference type="SUPFAM" id="SSF142823">
    <property type="entry name" value="ComB-like"/>
    <property type="match status" value="1"/>
</dbReference>
<organism evidence="8 9">
    <name type="scientific">Candidatus Gottesmanbacteria bacterium RBG_16_52_11</name>
    <dbReference type="NCBI Taxonomy" id="1798374"/>
    <lineage>
        <taxon>Bacteria</taxon>
        <taxon>Candidatus Gottesmaniibacteriota</taxon>
    </lineage>
</organism>